<dbReference type="GO" id="GO:0008270">
    <property type="term" value="F:zinc ion binding"/>
    <property type="evidence" value="ECO:0007669"/>
    <property type="project" value="InterPro"/>
</dbReference>
<dbReference type="InterPro" id="IPR042403">
    <property type="entry name" value="Spt21/Ams2"/>
</dbReference>
<feature type="region of interest" description="Disordered" evidence="1">
    <location>
        <begin position="756"/>
        <end position="1039"/>
    </location>
</feature>
<feature type="compositionally biased region" description="Low complexity" evidence="1">
    <location>
        <begin position="980"/>
        <end position="991"/>
    </location>
</feature>
<dbReference type="PANTHER" id="PTHR39147:SF1">
    <property type="entry name" value="PROTEIN SPT21"/>
    <property type="match status" value="1"/>
</dbReference>
<dbReference type="Gene3D" id="3.30.50.10">
    <property type="entry name" value="Erythroid Transcription Factor GATA-1, subunit A"/>
    <property type="match status" value="1"/>
</dbReference>
<dbReference type="Proteomes" id="UP000541154">
    <property type="component" value="Unassembled WGS sequence"/>
</dbReference>
<proteinExistence type="predicted"/>
<feature type="domain" description="Ams2/SPT21 N-terminal" evidence="2">
    <location>
        <begin position="4"/>
        <end position="139"/>
    </location>
</feature>
<feature type="region of interest" description="Disordered" evidence="1">
    <location>
        <begin position="208"/>
        <end position="321"/>
    </location>
</feature>
<dbReference type="AlphaFoldDB" id="A0A8H6ADJ0"/>
<evidence type="ECO:0000256" key="1">
    <source>
        <dbReference type="SAM" id="MobiDB-lite"/>
    </source>
</evidence>
<dbReference type="PANTHER" id="PTHR39147">
    <property type="entry name" value="PROTEIN SPT21"/>
    <property type="match status" value="1"/>
</dbReference>
<feature type="compositionally biased region" description="Polar residues" evidence="1">
    <location>
        <begin position="533"/>
        <end position="548"/>
    </location>
</feature>
<dbReference type="InterPro" id="IPR057725">
    <property type="entry name" value="Ams2-SPT21_N"/>
</dbReference>
<dbReference type="Pfam" id="PF25823">
    <property type="entry name" value="Ams2-SPT21_N"/>
    <property type="match status" value="1"/>
</dbReference>
<feature type="compositionally biased region" description="Basic and acidic residues" evidence="1">
    <location>
        <begin position="929"/>
        <end position="942"/>
    </location>
</feature>
<feature type="region of interest" description="Disordered" evidence="1">
    <location>
        <begin position="493"/>
        <end position="585"/>
    </location>
</feature>
<dbReference type="GO" id="GO:0006357">
    <property type="term" value="P:regulation of transcription by RNA polymerase II"/>
    <property type="evidence" value="ECO:0007669"/>
    <property type="project" value="TreeGrafter"/>
</dbReference>
<dbReference type="EMBL" id="SPNV01000028">
    <property type="protein sequence ID" value="KAF5864784.1"/>
    <property type="molecule type" value="Genomic_DNA"/>
</dbReference>
<dbReference type="SUPFAM" id="SSF57716">
    <property type="entry name" value="Glucocorticoid receptor-like (DNA-binding domain)"/>
    <property type="match status" value="1"/>
</dbReference>
<dbReference type="FunFam" id="3.30.50.10:FF:000067">
    <property type="entry name" value="GATA transcription factor (Ams2), putative"/>
    <property type="match status" value="1"/>
</dbReference>
<evidence type="ECO:0000259" key="2">
    <source>
        <dbReference type="Pfam" id="PF25823"/>
    </source>
</evidence>
<feature type="compositionally biased region" description="Polar residues" evidence="1">
    <location>
        <begin position="779"/>
        <end position="792"/>
    </location>
</feature>
<protein>
    <recommendedName>
        <fullName evidence="2">Ams2/SPT21 N-terminal domain-containing protein</fullName>
    </recommendedName>
</protein>
<feature type="compositionally biased region" description="Polar residues" evidence="1">
    <location>
        <begin position="604"/>
        <end position="613"/>
    </location>
</feature>
<dbReference type="GO" id="GO:0000183">
    <property type="term" value="P:rDNA heterochromatin formation"/>
    <property type="evidence" value="ECO:0007669"/>
    <property type="project" value="TreeGrafter"/>
</dbReference>
<feature type="region of interest" description="Disordered" evidence="1">
    <location>
        <begin position="176"/>
        <end position="196"/>
    </location>
</feature>
<feature type="region of interest" description="Disordered" evidence="1">
    <location>
        <begin position="598"/>
        <end position="644"/>
    </location>
</feature>
<sequence length="1177" mass="128229">MESQDVKVLYTFDDASKTNCLARWPHILEIQTAALDEMTQIGVIELKTCIQAIVSASPELVAQLGKDYTVYAYDYSEYETPLVGQGMLSWVLASASPTPNAPAHQSETMVTGRVCKNVLGLFSKGAQETLEVKLRLVPVPTVMQSEYLESMRKYRELSNIIPHEFDAQAWSNFLRQNPGLMTPSHTQQPERTASPMDHTGIERFHRLLSEGSTPRELPSAPANGSYRSVSPAQSALAPGSRVSTPGGQLSHFQQEPLSQQTQQQSQPQPRLDRAQSDIIRPSSSASMRGSDYAAQGRYASRRGSIQSGYGSCDESVEPQPRKRAKLYRAEWPGKSDFNIERQPSSLRVAASTAASVRIHRPTPINPAIAAAQNSHEEPVRPPTPISTTTDFPRRAHPLPSLLRESSVQSNNYESPYNASDDQTPVELNTQSPEESRYQGLFEPSFSMPSSPPVLDCHFPGRSSPVLPPMVTEPDSGFMSGGVEELLDEDIGTPLEDYTRPVTNDATSEKPGDCLAVHASSPVGSRVNPEVRNENTPISDESQGQSTKDSAPVYPRAPTSNAGSRPSSRASFRQAPKPLAPAPMSQSEIEQLISAIPASDPVMPSQPQGQNSNWAAGPMSDFSAAETPAPQRVAEDGKVRSGAGARRLRQVQARLDKAIRDGQVPPYCENCGAIETPTWRRAWSKEMNGNEQEADEMKKDSGMLFWQSLERDGQDKVIKFKIYKKSLADIDNDFAQVLLCNPCGLWLHKFKCMRPENKWNKSSNGKRKRPPRNRRGGGPLSTNGTSTRSQSRAGLTKADGSSPVASDASSPAAEDGTTPPEGNSNENENEDEAQEPPSKRRRATSLEPRKSSDTTGSRWQEDDAIAALRRAIQSSPARNLESRNSATAGENNLTPKSVRRVLFPNSQAEGGPLKALGESILNSPRRSPRVTHESAKRSQDKENGSSALDGLFENPTFEIDLPTSPTPRRRNPRTGMMGEKSLPLPCNSPSSSKEPKDINTTPTKLTAKRLQHIQNGPGLTPRPGKTPKQSRLHSPGLPSLPNDAFNADAFGGMDKAIVDIFSDAADATNADLFSFDPSKCSSSSNWPDWLSSDYVSPNGSEEEQNNADDDSGNLIDALLSNSDKSQFDIFNLDSNILDSGFFSSDALDTDVMAVSVKNKSIEGSSHKEQAYHNTPSAS</sequence>
<gene>
    <name evidence="3" type="ORF">ETB97_006321</name>
</gene>
<feature type="region of interest" description="Disordered" evidence="1">
    <location>
        <begin position="370"/>
        <end position="435"/>
    </location>
</feature>
<feature type="compositionally biased region" description="Polar residues" evidence="1">
    <location>
        <begin position="241"/>
        <end position="252"/>
    </location>
</feature>
<evidence type="ECO:0000313" key="4">
    <source>
        <dbReference type="Proteomes" id="UP000541154"/>
    </source>
</evidence>
<feature type="compositionally biased region" description="Polar residues" evidence="1">
    <location>
        <begin position="403"/>
        <end position="432"/>
    </location>
</feature>
<comment type="caution">
    <text evidence="3">The sequence shown here is derived from an EMBL/GenBank/DDBJ whole genome shotgun (WGS) entry which is preliminary data.</text>
</comment>
<feature type="compositionally biased region" description="Low complexity" evidence="1">
    <location>
        <begin position="797"/>
        <end position="825"/>
    </location>
</feature>
<feature type="compositionally biased region" description="Basic residues" evidence="1">
    <location>
        <begin position="763"/>
        <end position="774"/>
    </location>
</feature>
<keyword evidence="4" id="KW-1185">Reference proteome</keyword>
<feature type="compositionally biased region" description="Polar residues" evidence="1">
    <location>
        <begin position="557"/>
        <end position="570"/>
    </location>
</feature>
<name>A0A8H6ADJ0_PETAA</name>
<dbReference type="GO" id="GO:0030466">
    <property type="term" value="P:silent mating-type cassette heterochromatin formation"/>
    <property type="evidence" value="ECO:0007669"/>
    <property type="project" value="TreeGrafter"/>
</dbReference>
<organism evidence="3 4">
    <name type="scientific">Petromyces alliaceus</name>
    <name type="common">Aspergillus alliaceus</name>
    <dbReference type="NCBI Taxonomy" id="209559"/>
    <lineage>
        <taxon>Eukaryota</taxon>
        <taxon>Fungi</taxon>
        <taxon>Dikarya</taxon>
        <taxon>Ascomycota</taxon>
        <taxon>Pezizomycotina</taxon>
        <taxon>Eurotiomycetes</taxon>
        <taxon>Eurotiomycetidae</taxon>
        <taxon>Eurotiales</taxon>
        <taxon>Aspergillaceae</taxon>
        <taxon>Aspergillus</taxon>
        <taxon>Aspergillus subgen. Circumdati</taxon>
    </lineage>
</organism>
<feature type="compositionally biased region" description="Polar residues" evidence="1">
    <location>
        <begin position="871"/>
        <end position="894"/>
    </location>
</feature>
<accession>A0A8H6ADJ0</accession>
<reference evidence="3 4" key="1">
    <citation type="submission" date="2019-04" db="EMBL/GenBank/DDBJ databases">
        <title>Aspergillus burnettii sp. nov., novel species from soil in southeast Queensland.</title>
        <authorList>
            <person name="Gilchrist C.L.M."/>
            <person name="Pitt J.I."/>
            <person name="Lange L."/>
            <person name="Lacey H.J."/>
            <person name="Vuong D."/>
            <person name="Midgley D.J."/>
            <person name="Greenfield P."/>
            <person name="Bradbury M."/>
            <person name="Lacey E."/>
            <person name="Busk P.K."/>
            <person name="Pilgaard B."/>
            <person name="Chooi Y.H."/>
            <person name="Piggott A.M."/>
        </authorList>
    </citation>
    <scope>NUCLEOTIDE SEQUENCE [LARGE SCALE GENOMIC DNA]</scope>
    <source>
        <strain evidence="3 4">FRR 5400</strain>
    </source>
</reference>
<evidence type="ECO:0000313" key="3">
    <source>
        <dbReference type="EMBL" id="KAF5864784.1"/>
    </source>
</evidence>
<dbReference type="InterPro" id="IPR013088">
    <property type="entry name" value="Znf_NHR/GATA"/>
</dbReference>
<feature type="compositionally biased region" description="Low complexity" evidence="1">
    <location>
        <begin position="253"/>
        <end position="269"/>
    </location>
</feature>